<dbReference type="SUPFAM" id="SSF53098">
    <property type="entry name" value="Ribonuclease H-like"/>
    <property type="match status" value="1"/>
</dbReference>
<dbReference type="OrthoDB" id="8958038at2759"/>
<dbReference type="AlphaFoldDB" id="C5M0E4"/>
<dbReference type="InterPro" id="IPR012337">
    <property type="entry name" value="RNaseH-like_sf"/>
</dbReference>
<evidence type="ECO:0000259" key="1">
    <source>
        <dbReference type="PROSITE" id="PS50994"/>
    </source>
</evidence>
<dbReference type="GeneID" id="9055298"/>
<dbReference type="PROSITE" id="PS50994">
    <property type="entry name" value="INTEGRASE"/>
    <property type="match status" value="1"/>
</dbReference>
<organism evidence="3">
    <name type="scientific">Perkinsus marinus (strain ATCC 50983 / TXsc)</name>
    <dbReference type="NCBI Taxonomy" id="423536"/>
    <lineage>
        <taxon>Eukaryota</taxon>
        <taxon>Sar</taxon>
        <taxon>Alveolata</taxon>
        <taxon>Perkinsozoa</taxon>
        <taxon>Perkinsea</taxon>
        <taxon>Perkinsida</taxon>
        <taxon>Perkinsidae</taxon>
        <taxon>Perkinsus</taxon>
    </lineage>
</organism>
<name>C5M0E4_PERM5</name>
<accession>C5M0E4</accession>
<reference evidence="2 3" key="1">
    <citation type="submission" date="2008-07" db="EMBL/GenBank/DDBJ databases">
        <authorList>
            <person name="El-Sayed N."/>
            <person name="Caler E."/>
            <person name="Inman J."/>
            <person name="Amedeo P."/>
            <person name="Hass B."/>
            <person name="Wortman J."/>
        </authorList>
    </citation>
    <scope>NUCLEOTIDE SEQUENCE [LARGE SCALE GENOMIC DNA]</scope>
    <source>
        <strain evidence="3">ATCC 50983 / TXsc</strain>
    </source>
</reference>
<feature type="non-terminal residue" evidence="2">
    <location>
        <position position="67"/>
    </location>
</feature>
<dbReference type="RefSeq" id="XP_002764834.1">
    <property type="nucleotide sequence ID" value="XM_002764788.1"/>
</dbReference>
<sequence length="67" mass="7286">FGTYGVPESIPIDACPAHDNATLRQFTSSWGTEITLGIPERPESQGLVERLIRDVKTAIRIGTNCGE</sequence>
<dbReference type="Proteomes" id="UP000007800">
    <property type="component" value="Unassembled WGS sequence"/>
</dbReference>
<dbReference type="InParanoid" id="C5M0E4"/>
<keyword evidence="3" id="KW-1185">Reference proteome</keyword>
<gene>
    <name evidence="2" type="ORF">Pmar_PMAR009250</name>
</gene>
<proteinExistence type="predicted"/>
<feature type="domain" description="Integrase catalytic" evidence="1">
    <location>
        <begin position="1"/>
        <end position="67"/>
    </location>
</feature>
<dbReference type="Gene3D" id="3.30.420.10">
    <property type="entry name" value="Ribonuclease H-like superfamily/Ribonuclease H"/>
    <property type="match status" value="1"/>
</dbReference>
<feature type="non-terminal residue" evidence="2">
    <location>
        <position position="1"/>
    </location>
</feature>
<dbReference type="EMBL" id="GG687085">
    <property type="protein sequence ID" value="EEQ97551.1"/>
    <property type="molecule type" value="Genomic_DNA"/>
</dbReference>
<dbReference type="GO" id="GO:0003676">
    <property type="term" value="F:nucleic acid binding"/>
    <property type="evidence" value="ECO:0007669"/>
    <property type="project" value="InterPro"/>
</dbReference>
<dbReference type="InterPro" id="IPR001584">
    <property type="entry name" value="Integrase_cat-core"/>
</dbReference>
<evidence type="ECO:0000313" key="2">
    <source>
        <dbReference type="EMBL" id="EEQ97551.1"/>
    </source>
</evidence>
<dbReference type="GO" id="GO:0015074">
    <property type="term" value="P:DNA integration"/>
    <property type="evidence" value="ECO:0007669"/>
    <property type="project" value="InterPro"/>
</dbReference>
<evidence type="ECO:0000313" key="3">
    <source>
        <dbReference type="Proteomes" id="UP000007800"/>
    </source>
</evidence>
<protein>
    <recommendedName>
        <fullName evidence="1">Integrase catalytic domain-containing protein</fullName>
    </recommendedName>
</protein>
<dbReference type="InterPro" id="IPR036397">
    <property type="entry name" value="RNaseH_sf"/>
</dbReference>